<name>A0A6P7YX00_9AMPH</name>
<dbReference type="RefSeq" id="XP_030067929.1">
    <property type="nucleotide sequence ID" value="XM_030212069.1"/>
</dbReference>
<gene>
    <name evidence="9 10" type="primary">FAM234A</name>
</gene>
<keyword evidence="2 6" id="KW-0812">Transmembrane</keyword>
<dbReference type="CTD" id="83986"/>
<evidence type="ECO:0000256" key="5">
    <source>
        <dbReference type="ARBA" id="ARBA00025791"/>
    </source>
</evidence>
<dbReference type="PANTHER" id="PTHR21419:SF7">
    <property type="entry name" value="PROTEIN FAM234A"/>
    <property type="match status" value="1"/>
</dbReference>
<dbReference type="PANTHER" id="PTHR21419">
    <property type="match status" value="1"/>
</dbReference>
<dbReference type="RefSeq" id="XP_030067930.1">
    <property type="nucleotide sequence ID" value="XM_030212070.1"/>
</dbReference>
<feature type="domain" description="FAM234A/B beta-propeller" evidence="7">
    <location>
        <begin position="81"/>
        <end position="549"/>
    </location>
</feature>
<dbReference type="InterPro" id="IPR045232">
    <property type="entry name" value="FAM234"/>
</dbReference>
<evidence type="ECO:0000256" key="6">
    <source>
        <dbReference type="SAM" id="Phobius"/>
    </source>
</evidence>
<dbReference type="Proteomes" id="UP000515156">
    <property type="component" value="Chromosome 8"/>
</dbReference>
<dbReference type="Pfam" id="PF23727">
    <property type="entry name" value="Beta-prop_FAM234A_B"/>
    <property type="match status" value="1"/>
</dbReference>
<dbReference type="AlphaFoldDB" id="A0A6P7YX00"/>
<protein>
    <submittedName>
        <fullName evidence="9 10">Protein FAM234A</fullName>
    </submittedName>
</protein>
<comment type="similarity">
    <text evidence="5">Belongs to the FAM234 family.</text>
</comment>
<keyword evidence="3 6" id="KW-1133">Transmembrane helix</keyword>
<dbReference type="GO" id="GO:0009986">
    <property type="term" value="C:cell surface"/>
    <property type="evidence" value="ECO:0007669"/>
    <property type="project" value="TreeGrafter"/>
</dbReference>
<dbReference type="SUPFAM" id="SSF50998">
    <property type="entry name" value="Quinoprotein alcohol dehydrogenase-like"/>
    <property type="match status" value="1"/>
</dbReference>
<feature type="transmembrane region" description="Helical" evidence="6">
    <location>
        <begin position="49"/>
        <end position="69"/>
    </location>
</feature>
<reference evidence="9 10" key="1">
    <citation type="submission" date="2025-04" db="UniProtKB">
        <authorList>
            <consortium name="RefSeq"/>
        </authorList>
    </citation>
    <scope>IDENTIFICATION</scope>
</reference>
<evidence type="ECO:0000313" key="9">
    <source>
        <dbReference type="RefSeq" id="XP_030067929.1"/>
    </source>
</evidence>
<dbReference type="InterPro" id="IPR015943">
    <property type="entry name" value="WD40/YVTN_repeat-like_dom_sf"/>
</dbReference>
<evidence type="ECO:0000313" key="8">
    <source>
        <dbReference type="Proteomes" id="UP000515156"/>
    </source>
</evidence>
<proteinExistence type="inferred from homology"/>
<dbReference type="KEGG" id="muo:115475980"/>
<dbReference type="InterPro" id="IPR011047">
    <property type="entry name" value="Quinoprotein_ADH-like_sf"/>
</dbReference>
<evidence type="ECO:0000256" key="1">
    <source>
        <dbReference type="ARBA" id="ARBA00004167"/>
    </source>
</evidence>
<sequence length="552" mass="60902">MQNKDLEAEIHPLKRDDEKTQENCESAGNNGVLCKKKSGLYQLSKMRTAAFFIALFLCLAMVFAFSFIIPCPIRPVSDTAWIRQYNNAVTYKFLAVEDVNEDKVQDLIFVFRASNGSSSSNRSCSDEGFSSPCAFVAALSGTNNSVLWEEAVTEDIMFIECGIKTLGGKHFPGCLVIGKENILIALDSHTGKTLWKKPSHFGVYSSVMSPLLSVPDVDGDGIQDILIFTTNQDKIQGYFYSGGNGDIIGQNGSLTLDGKSGYLLHVTKSGSYYLLFYKGSSIDGYALENLYTSATGIPTKPKTLKQDPEWEKKVNSAGYVPIPISSPEDIRYLVKVPGEASDNLLVVTSNVSQLLDGQSFHTLWTINTNNVLSEPTLGYYKRKALSIIIETDAENNRKKVIILSADSGEVQWETELDSEQQNPKPAVLHTVNDRSIFLFWGNSQTSSNETGLSSSQNLYIFYSLHPGFLLHLNSTQNIVAFEAVLFEHGRHAGYILLTGPLASEVPGTVAVSKQKLKEDITNSRVIRLGQEDSYGDQEIRGIFSRVKYSSDV</sequence>
<keyword evidence="8" id="KW-1185">Reference proteome</keyword>
<evidence type="ECO:0000256" key="4">
    <source>
        <dbReference type="ARBA" id="ARBA00023136"/>
    </source>
</evidence>
<dbReference type="GeneID" id="115475980"/>
<evidence type="ECO:0000256" key="2">
    <source>
        <dbReference type="ARBA" id="ARBA00022692"/>
    </source>
</evidence>
<dbReference type="GO" id="GO:0016020">
    <property type="term" value="C:membrane"/>
    <property type="evidence" value="ECO:0007669"/>
    <property type="project" value="UniProtKB-SubCell"/>
</dbReference>
<evidence type="ECO:0000259" key="7">
    <source>
        <dbReference type="Pfam" id="PF23727"/>
    </source>
</evidence>
<dbReference type="InterPro" id="IPR055409">
    <property type="entry name" value="Beta-prop_FAM234A_B"/>
</dbReference>
<comment type="subcellular location">
    <subcellularLocation>
        <location evidence="1">Membrane</location>
        <topology evidence="1">Single-pass membrane protein</topology>
    </subcellularLocation>
</comment>
<dbReference type="Gene3D" id="2.130.10.10">
    <property type="entry name" value="YVTN repeat-like/Quinoprotein amine dehydrogenase"/>
    <property type="match status" value="1"/>
</dbReference>
<keyword evidence="4 6" id="KW-0472">Membrane</keyword>
<organism evidence="8 9">
    <name type="scientific">Microcaecilia unicolor</name>
    <dbReference type="NCBI Taxonomy" id="1415580"/>
    <lineage>
        <taxon>Eukaryota</taxon>
        <taxon>Metazoa</taxon>
        <taxon>Chordata</taxon>
        <taxon>Craniata</taxon>
        <taxon>Vertebrata</taxon>
        <taxon>Euteleostomi</taxon>
        <taxon>Amphibia</taxon>
        <taxon>Gymnophiona</taxon>
        <taxon>Siphonopidae</taxon>
        <taxon>Microcaecilia</taxon>
    </lineage>
</organism>
<accession>A0A6P7YX00</accession>
<evidence type="ECO:0000256" key="3">
    <source>
        <dbReference type="ARBA" id="ARBA00022989"/>
    </source>
</evidence>
<dbReference type="OrthoDB" id="6364780at2759"/>
<evidence type="ECO:0000313" key="10">
    <source>
        <dbReference type="RefSeq" id="XP_030067930.1"/>
    </source>
</evidence>